<feature type="compositionally biased region" description="Polar residues" evidence="1">
    <location>
        <begin position="1"/>
        <end position="11"/>
    </location>
</feature>
<name>A0ABN7X154_GIGMA</name>
<feature type="non-terminal residue" evidence="2">
    <location>
        <position position="1"/>
    </location>
</feature>
<reference evidence="2 3" key="1">
    <citation type="submission" date="2021-06" db="EMBL/GenBank/DDBJ databases">
        <authorList>
            <person name="Kallberg Y."/>
            <person name="Tangrot J."/>
            <person name="Rosling A."/>
        </authorList>
    </citation>
    <scope>NUCLEOTIDE SEQUENCE [LARGE SCALE GENOMIC DNA]</scope>
    <source>
        <strain evidence="2 3">120-4 pot B 10/14</strain>
    </source>
</reference>
<dbReference type="EMBL" id="CAJVQB010079904">
    <property type="protein sequence ID" value="CAG8845530.1"/>
    <property type="molecule type" value="Genomic_DNA"/>
</dbReference>
<feature type="compositionally biased region" description="Basic and acidic residues" evidence="1">
    <location>
        <begin position="45"/>
        <end position="65"/>
    </location>
</feature>
<keyword evidence="3" id="KW-1185">Reference proteome</keyword>
<accession>A0ABN7X154</accession>
<feature type="region of interest" description="Disordered" evidence="1">
    <location>
        <begin position="1"/>
        <end position="65"/>
    </location>
</feature>
<protein>
    <submittedName>
        <fullName evidence="2">34341_t:CDS:1</fullName>
    </submittedName>
</protein>
<organism evidence="2 3">
    <name type="scientific">Gigaspora margarita</name>
    <dbReference type="NCBI Taxonomy" id="4874"/>
    <lineage>
        <taxon>Eukaryota</taxon>
        <taxon>Fungi</taxon>
        <taxon>Fungi incertae sedis</taxon>
        <taxon>Mucoromycota</taxon>
        <taxon>Glomeromycotina</taxon>
        <taxon>Glomeromycetes</taxon>
        <taxon>Diversisporales</taxon>
        <taxon>Gigasporaceae</taxon>
        <taxon>Gigaspora</taxon>
    </lineage>
</organism>
<evidence type="ECO:0000256" key="1">
    <source>
        <dbReference type="SAM" id="MobiDB-lite"/>
    </source>
</evidence>
<evidence type="ECO:0000313" key="2">
    <source>
        <dbReference type="EMBL" id="CAG8845530.1"/>
    </source>
</evidence>
<evidence type="ECO:0000313" key="3">
    <source>
        <dbReference type="Proteomes" id="UP000789901"/>
    </source>
</evidence>
<proteinExistence type="predicted"/>
<comment type="caution">
    <text evidence="2">The sequence shown here is derived from an EMBL/GenBank/DDBJ whole genome shotgun (WGS) entry which is preliminary data.</text>
</comment>
<sequence length="65" mass="7436">SKNMSLSPYSESSDEHRNSLIETEPFQIDTMPLSVEDNASQNMSDKSDLEDHKDVSFNTFHELET</sequence>
<dbReference type="Proteomes" id="UP000789901">
    <property type="component" value="Unassembled WGS sequence"/>
</dbReference>
<feature type="non-terminal residue" evidence="2">
    <location>
        <position position="65"/>
    </location>
</feature>
<gene>
    <name evidence="2" type="ORF">GMARGA_LOCUS37689</name>
</gene>